<dbReference type="Gene3D" id="1.10.760.10">
    <property type="entry name" value="Cytochrome c-like domain"/>
    <property type="match status" value="1"/>
</dbReference>
<accession>A0A7X1NB77</accession>
<dbReference type="EMBL" id="WHNP01000013">
    <property type="protein sequence ID" value="MPW18396.1"/>
    <property type="molecule type" value="Genomic_DNA"/>
</dbReference>
<reference evidence="1 2" key="1">
    <citation type="submission" date="2019-10" db="EMBL/GenBank/DDBJ databases">
        <title>Paraburkholderia sp. isolated from nodules of Mimosa pudica from Brazilian Atlantic Forest soils.</title>
        <authorList>
            <person name="Paulitsch F."/>
            <person name="Hungria M."/>
            <person name="Dall'Agnol R."/>
        </authorList>
    </citation>
    <scope>NUCLEOTIDE SEQUENCE [LARGE SCALE GENOMIC DNA]</scope>
    <source>
        <strain evidence="1 2">CNPSo 3157</strain>
    </source>
</reference>
<name>A0A7X1NB77_9BURK</name>
<dbReference type="Proteomes" id="UP000484381">
    <property type="component" value="Unassembled WGS sequence"/>
</dbReference>
<protein>
    <submittedName>
        <fullName evidence="1">Cytochrome c</fullName>
    </submittedName>
</protein>
<keyword evidence="2" id="KW-1185">Reference proteome</keyword>
<organism evidence="1 2">
    <name type="scientific">Paraburkholderia franconis</name>
    <dbReference type="NCBI Taxonomy" id="2654983"/>
    <lineage>
        <taxon>Bacteria</taxon>
        <taxon>Pseudomonadati</taxon>
        <taxon>Pseudomonadota</taxon>
        <taxon>Betaproteobacteria</taxon>
        <taxon>Burkholderiales</taxon>
        <taxon>Burkholderiaceae</taxon>
        <taxon>Paraburkholderia</taxon>
    </lineage>
</organism>
<dbReference type="GO" id="GO:0020037">
    <property type="term" value="F:heme binding"/>
    <property type="evidence" value="ECO:0007669"/>
    <property type="project" value="InterPro"/>
</dbReference>
<evidence type="ECO:0000313" key="2">
    <source>
        <dbReference type="Proteomes" id="UP000484381"/>
    </source>
</evidence>
<evidence type="ECO:0000313" key="1">
    <source>
        <dbReference type="EMBL" id="MPW18396.1"/>
    </source>
</evidence>
<dbReference type="AlphaFoldDB" id="A0A7X1NB77"/>
<sequence>MGFRTRNEGLAWRNDGYLIAALRDFKTGARQNDRMSTVAKTLSDAHIAKLAAF</sequence>
<gene>
    <name evidence="1" type="ORF">GCT13_16110</name>
</gene>
<proteinExistence type="predicted"/>
<dbReference type="InterPro" id="IPR036909">
    <property type="entry name" value="Cyt_c-like_dom_sf"/>
</dbReference>
<comment type="caution">
    <text evidence="1">The sequence shown here is derived from an EMBL/GenBank/DDBJ whole genome shotgun (WGS) entry which is preliminary data.</text>
</comment>
<dbReference type="SUPFAM" id="SSF46626">
    <property type="entry name" value="Cytochrome c"/>
    <property type="match status" value="1"/>
</dbReference>
<dbReference type="GO" id="GO:0009055">
    <property type="term" value="F:electron transfer activity"/>
    <property type="evidence" value="ECO:0007669"/>
    <property type="project" value="InterPro"/>
</dbReference>